<keyword evidence="3" id="KW-0285">Flavoprotein</keyword>
<evidence type="ECO:0000256" key="3">
    <source>
        <dbReference type="ARBA" id="ARBA00022630"/>
    </source>
</evidence>
<dbReference type="PIRSF" id="PIRSF000137">
    <property type="entry name" value="Alcohol_oxidase"/>
    <property type="match status" value="1"/>
</dbReference>
<evidence type="ECO:0000256" key="4">
    <source>
        <dbReference type="ARBA" id="ARBA00022827"/>
    </source>
</evidence>
<evidence type="ECO:0000256" key="1">
    <source>
        <dbReference type="ARBA" id="ARBA00001974"/>
    </source>
</evidence>
<dbReference type="Gene3D" id="3.50.50.60">
    <property type="entry name" value="FAD/NAD(P)-binding domain"/>
    <property type="match status" value="1"/>
</dbReference>
<dbReference type="InterPro" id="IPR000172">
    <property type="entry name" value="GMC_OxRdtase_N"/>
</dbReference>
<dbReference type="GO" id="GO:0008812">
    <property type="term" value="F:choline dehydrogenase activity"/>
    <property type="evidence" value="ECO:0007669"/>
    <property type="project" value="TreeGrafter"/>
</dbReference>
<keyword evidence="9" id="KW-1185">Reference proteome</keyword>
<evidence type="ECO:0000259" key="7">
    <source>
        <dbReference type="PROSITE" id="PS00624"/>
    </source>
</evidence>
<name>A0A9X3N034_9ACTN</name>
<dbReference type="PANTHER" id="PTHR11552">
    <property type="entry name" value="GLUCOSE-METHANOL-CHOLINE GMC OXIDOREDUCTASE"/>
    <property type="match status" value="1"/>
</dbReference>
<dbReference type="SUPFAM" id="SSF51905">
    <property type="entry name" value="FAD/NAD(P)-binding domain"/>
    <property type="match status" value="1"/>
</dbReference>
<dbReference type="GO" id="GO:0050660">
    <property type="term" value="F:flavin adenine dinucleotide binding"/>
    <property type="evidence" value="ECO:0007669"/>
    <property type="project" value="InterPro"/>
</dbReference>
<comment type="cofactor">
    <cofactor evidence="1 5">
        <name>FAD</name>
        <dbReference type="ChEBI" id="CHEBI:57692"/>
    </cofactor>
</comment>
<feature type="region of interest" description="Disordered" evidence="6">
    <location>
        <begin position="124"/>
        <end position="143"/>
    </location>
</feature>
<dbReference type="Proteomes" id="UP001149140">
    <property type="component" value="Unassembled WGS sequence"/>
</dbReference>
<dbReference type="SUPFAM" id="SSF54373">
    <property type="entry name" value="FAD-linked reductases, C-terminal domain"/>
    <property type="match status" value="1"/>
</dbReference>
<dbReference type="Pfam" id="PF00732">
    <property type="entry name" value="GMC_oxred_N"/>
    <property type="match status" value="1"/>
</dbReference>
<comment type="caution">
    <text evidence="8">The sequence shown here is derived from an EMBL/GenBank/DDBJ whole genome shotgun (WGS) entry which is preliminary data.</text>
</comment>
<feature type="domain" description="Glucose-methanol-choline oxidoreductase N-terminal" evidence="7">
    <location>
        <begin position="249"/>
        <end position="263"/>
    </location>
</feature>
<dbReference type="GO" id="GO:0019285">
    <property type="term" value="P:glycine betaine biosynthetic process from choline"/>
    <property type="evidence" value="ECO:0007669"/>
    <property type="project" value="TreeGrafter"/>
</dbReference>
<dbReference type="RefSeq" id="WP_270043617.1">
    <property type="nucleotide sequence ID" value="NZ_JAPDOD010000033.1"/>
</dbReference>
<dbReference type="InterPro" id="IPR036188">
    <property type="entry name" value="FAD/NAD-bd_sf"/>
</dbReference>
<protein>
    <submittedName>
        <fullName evidence="8">GMC family oxidoreductase N-terminal domain-containing protein</fullName>
    </submittedName>
</protein>
<dbReference type="EMBL" id="JAPDOD010000033">
    <property type="protein sequence ID" value="MDA0164362.1"/>
    <property type="molecule type" value="Genomic_DNA"/>
</dbReference>
<evidence type="ECO:0000313" key="8">
    <source>
        <dbReference type="EMBL" id="MDA0164362.1"/>
    </source>
</evidence>
<reference evidence="8" key="1">
    <citation type="submission" date="2022-10" db="EMBL/GenBank/DDBJ databases">
        <title>The WGS of Solirubrobacter ginsenosidimutans DSM 21036.</title>
        <authorList>
            <person name="Jiang Z."/>
        </authorList>
    </citation>
    <scope>NUCLEOTIDE SEQUENCE</scope>
    <source>
        <strain evidence="8">DSM 21036</strain>
    </source>
</reference>
<evidence type="ECO:0000313" key="9">
    <source>
        <dbReference type="Proteomes" id="UP001149140"/>
    </source>
</evidence>
<feature type="binding site" evidence="5">
    <location>
        <position position="80"/>
    </location>
    <ligand>
        <name>FAD</name>
        <dbReference type="ChEBI" id="CHEBI:57692"/>
    </ligand>
</feature>
<evidence type="ECO:0000256" key="2">
    <source>
        <dbReference type="ARBA" id="ARBA00010790"/>
    </source>
</evidence>
<feature type="binding site" evidence="5">
    <location>
        <begin position="88"/>
        <end position="91"/>
    </location>
    <ligand>
        <name>FAD</name>
        <dbReference type="ChEBI" id="CHEBI:57692"/>
    </ligand>
</feature>
<dbReference type="PANTHER" id="PTHR11552:SF147">
    <property type="entry name" value="CHOLINE DEHYDROGENASE, MITOCHONDRIAL"/>
    <property type="match status" value="1"/>
</dbReference>
<gene>
    <name evidence="8" type="ORF">OM076_29095</name>
</gene>
<dbReference type="GO" id="GO:0016020">
    <property type="term" value="C:membrane"/>
    <property type="evidence" value="ECO:0007669"/>
    <property type="project" value="TreeGrafter"/>
</dbReference>
<dbReference type="Gene3D" id="3.30.410.40">
    <property type="match status" value="1"/>
</dbReference>
<dbReference type="Pfam" id="PF05199">
    <property type="entry name" value="GMC_oxred_C"/>
    <property type="match status" value="1"/>
</dbReference>
<sequence>MHDVLIVGGGSAGAVLANRLSEDPTRSVLLLEAGRAYGVDGYPDDLRDAAHVPANPEHEWGFTARGGAASPEISAARAKVLGGCSAHNATVAMRARPGDILDWQRHGLPDWTIEDVYATYRAMENTPDGDDADRGRTGPFPIRQQRYGDLTASLRGFIDATVAEGFTRVEDLNGPDPRGVGASPVNVIDGVRQNTGLVYLTEEVRNRPNLTLSGDVLVDRVLFEGRRATGVLTASGTEIPAAEVILCGGAYGSPAILLRSGVGPAADLAQLGIEVVADLSVGQRLHDQPFYYNAYALKTGALDMRPAVGALLWTASSEARGDELDLHIAVTHLMPTQYSPTGGSIALSVAVAKPDSRGTLTLRSRDPREQPEIDCNFLAEGRDARRMLEGVKLARRIGRNPALAQFLELEILPGDAVGDDQLADAIASNLASYGHPTATAPMGGADDPWAVVDSRGAVRGIDALRVVDASIIPDVPSVAINPTTIMIAERIAKAA</sequence>
<feature type="binding site" evidence="5">
    <location>
        <position position="433"/>
    </location>
    <ligand>
        <name>substrate</name>
    </ligand>
</feature>
<dbReference type="PROSITE" id="PS00624">
    <property type="entry name" value="GMC_OXRED_2"/>
    <property type="match status" value="1"/>
</dbReference>
<keyword evidence="4 5" id="KW-0274">FAD</keyword>
<accession>A0A9X3N034</accession>
<dbReference type="AlphaFoldDB" id="A0A9X3N034"/>
<dbReference type="InterPro" id="IPR007867">
    <property type="entry name" value="GMC_OxRtase_C"/>
</dbReference>
<organism evidence="8 9">
    <name type="scientific">Solirubrobacter ginsenosidimutans</name>
    <dbReference type="NCBI Taxonomy" id="490573"/>
    <lineage>
        <taxon>Bacteria</taxon>
        <taxon>Bacillati</taxon>
        <taxon>Actinomycetota</taxon>
        <taxon>Thermoleophilia</taxon>
        <taxon>Solirubrobacterales</taxon>
        <taxon>Solirubrobacteraceae</taxon>
        <taxon>Solirubrobacter</taxon>
    </lineage>
</organism>
<evidence type="ECO:0000256" key="6">
    <source>
        <dbReference type="SAM" id="MobiDB-lite"/>
    </source>
</evidence>
<dbReference type="InterPro" id="IPR012132">
    <property type="entry name" value="GMC_OxRdtase"/>
</dbReference>
<proteinExistence type="inferred from homology"/>
<feature type="binding site" evidence="5">
    <location>
        <position position="218"/>
    </location>
    <ligand>
        <name>FAD</name>
        <dbReference type="ChEBI" id="CHEBI:57692"/>
    </ligand>
</feature>
<evidence type="ECO:0000256" key="5">
    <source>
        <dbReference type="PIRSR" id="PIRSR000137-2"/>
    </source>
</evidence>
<comment type="similarity">
    <text evidence="2">Belongs to the GMC oxidoreductase family.</text>
</comment>